<feature type="signal peptide" evidence="2">
    <location>
        <begin position="1"/>
        <end position="20"/>
    </location>
</feature>
<accession>Q2N8F3</accession>
<name>Q2N8F3_ERYLH</name>
<dbReference type="HOGENOM" id="CLU_1394467_0_0_5"/>
<dbReference type="RefSeq" id="WP_011414866.1">
    <property type="nucleotide sequence ID" value="NC_007722.1"/>
</dbReference>
<keyword evidence="2" id="KW-0732">Signal</keyword>
<dbReference type="KEGG" id="eli:ELI_09730"/>
<dbReference type="Proteomes" id="UP000008808">
    <property type="component" value="Chromosome"/>
</dbReference>
<evidence type="ECO:0000256" key="1">
    <source>
        <dbReference type="SAM" id="MobiDB-lite"/>
    </source>
</evidence>
<evidence type="ECO:0000313" key="4">
    <source>
        <dbReference type="Proteomes" id="UP000008808"/>
    </source>
</evidence>
<reference evidence="4" key="1">
    <citation type="journal article" date="2009" name="J. Bacteriol.">
        <title>Complete genome sequence of Erythrobacter litoralis HTCC2594.</title>
        <authorList>
            <person name="Oh H.M."/>
            <person name="Giovannoni S.J."/>
            <person name="Ferriera S."/>
            <person name="Johnson J."/>
            <person name="Cho J.C."/>
        </authorList>
    </citation>
    <scope>NUCLEOTIDE SEQUENCE [LARGE SCALE GENOMIC DNA]</scope>
    <source>
        <strain evidence="4">HTCC2594</strain>
    </source>
</reference>
<feature type="compositionally biased region" description="Basic and acidic residues" evidence="1">
    <location>
        <begin position="184"/>
        <end position="195"/>
    </location>
</feature>
<gene>
    <name evidence="3" type="ordered locus">ELI_09730</name>
</gene>
<feature type="region of interest" description="Disordered" evidence="1">
    <location>
        <begin position="160"/>
        <end position="195"/>
    </location>
</feature>
<dbReference type="EMBL" id="CP000157">
    <property type="protein sequence ID" value="ABC64038.1"/>
    <property type="molecule type" value="Genomic_DNA"/>
</dbReference>
<sequence>MLTRGASVVLAAVGFALAGAATGSAIGDTSVKYRSDHTYIKPQPQMIRQSSVRVASSERRPDHYPIETPQGRFEVHELRERGLYRNARYSHDAPIYDGPDFIPVDGYTGADRYDAVRAPRATLAVEPEMTAGVVDRKPAHTIVVHRGSNASVATIEAAKTMPDPGKPRKQIFQTGSTQMANSAARDRSPETDTAS</sequence>
<evidence type="ECO:0000256" key="2">
    <source>
        <dbReference type="SAM" id="SignalP"/>
    </source>
</evidence>
<dbReference type="OrthoDB" id="7410599at2"/>
<organism evidence="3 4">
    <name type="scientific">Erythrobacter litoralis (strain HTCC2594)</name>
    <dbReference type="NCBI Taxonomy" id="314225"/>
    <lineage>
        <taxon>Bacteria</taxon>
        <taxon>Pseudomonadati</taxon>
        <taxon>Pseudomonadota</taxon>
        <taxon>Alphaproteobacteria</taxon>
        <taxon>Sphingomonadales</taxon>
        <taxon>Erythrobacteraceae</taxon>
        <taxon>Erythrobacter/Porphyrobacter group</taxon>
        <taxon>Erythrobacter</taxon>
    </lineage>
</organism>
<feature type="chain" id="PRO_5004213039" evidence="2">
    <location>
        <begin position="21"/>
        <end position="195"/>
    </location>
</feature>
<proteinExistence type="predicted"/>
<protein>
    <submittedName>
        <fullName evidence="3">Uncharacterized protein</fullName>
    </submittedName>
</protein>
<evidence type="ECO:0000313" key="3">
    <source>
        <dbReference type="EMBL" id="ABC64038.1"/>
    </source>
</evidence>
<keyword evidence="4" id="KW-1185">Reference proteome</keyword>
<feature type="compositionally biased region" description="Polar residues" evidence="1">
    <location>
        <begin position="171"/>
        <end position="181"/>
    </location>
</feature>
<dbReference type="AlphaFoldDB" id="Q2N8F3"/>